<dbReference type="RefSeq" id="WP_079569763.1">
    <property type="nucleotide sequence ID" value="NZ_FUZQ01000001.1"/>
</dbReference>
<evidence type="ECO:0000313" key="1">
    <source>
        <dbReference type="EMBL" id="SKC35678.1"/>
    </source>
</evidence>
<evidence type="ECO:0008006" key="3">
    <source>
        <dbReference type="Google" id="ProtNLM"/>
    </source>
</evidence>
<dbReference type="STRING" id="526729.SAMN04324258_0181"/>
<dbReference type="PANTHER" id="PTHR30528:SF0">
    <property type="entry name" value="CYTOPLASMIC PROTEIN"/>
    <property type="match status" value="1"/>
</dbReference>
<name>A0A1T5I9B9_9MICO</name>
<protein>
    <recommendedName>
        <fullName evidence="3">Winged helix-turn-helix domain-containing protein</fullName>
    </recommendedName>
</protein>
<dbReference type="OrthoDB" id="9787207at2"/>
<dbReference type="PANTHER" id="PTHR30528">
    <property type="entry name" value="CYTOPLASMIC PROTEIN"/>
    <property type="match status" value="1"/>
</dbReference>
<dbReference type="Pfam" id="PF06224">
    <property type="entry name" value="AlkZ-like"/>
    <property type="match status" value="1"/>
</dbReference>
<proteinExistence type="predicted"/>
<evidence type="ECO:0000313" key="2">
    <source>
        <dbReference type="Proteomes" id="UP000189777"/>
    </source>
</evidence>
<keyword evidence="2" id="KW-1185">Reference proteome</keyword>
<sequence length="415" mass="46011">MESFSLAQARRVALGAQGLHRPRPGSADGSVDGGVTMRRAMATVERLNLLQIDSVNVLARAHLMPLYSRLGPYDVGLLDRASGRSPRRIVETWAHVASFVPAATYPLLEWRRRNYLDEAWGTIAGAPLAHAAEMDLVRQLVAERGPVTAREIHDELVATGRSGPRSREEWGWNWTMAKRCLEFLFFTGEVMSARRNPAFERCYDLPERVLPAAVRAQEPVPDDEAVRRLLELGARAHGVGTVRCFADYFRLRGPAVRRAQAELVEEGVLVPVEVRGWDERTYRHRDARVPRRAEARTLLSPFDPVVWERRRLEALFDVYYRIEIYVPGPQRVLGYYVLPFLEGDAITAFVDLKADRQAGVLRVQAVHPTVHAGPDTAAALGAELDVLAGWLGLGATGVAPVGELAPALADVVRAA</sequence>
<dbReference type="Proteomes" id="UP000189777">
    <property type="component" value="Unassembled WGS sequence"/>
</dbReference>
<accession>A0A1T5I9B9</accession>
<organism evidence="1 2">
    <name type="scientific">Krasilnikoviella flava</name>
    <dbReference type="NCBI Taxonomy" id="526729"/>
    <lineage>
        <taxon>Bacteria</taxon>
        <taxon>Bacillati</taxon>
        <taxon>Actinomycetota</taxon>
        <taxon>Actinomycetes</taxon>
        <taxon>Micrococcales</taxon>
        <taxon>Promicromonosporaceae</taxon>
        <taxon>Krasilnikoviella</taxon>
    </lineage>
</organism>
<dbReference type="EMBL" id="FUZQ01000001">
    <property type="protein sequence ID" value="SKC35678.1"/>
    <property type="molecule type" value="Genomic_DNA"/>
</dbReference>
<reference evidence="1 2" key="1">
    <citation type="submission" date="2017-02" db="EMBL/GenBank/DDBJ databases">
        <authorList>
            <person name="Peterson S.W."/>
        </authorList>
    </citation>
    <scope>NUCLEOTIDE SEQUENCE [LARGE SCALE GENOMIC DNA]</scope>
    <source>
        <strain evidence="1 2">DSM 21481</strain>
    </source>
</reference>
<dbReference type="AlphaFoldDB" id="A0A1T5I9B9"/>
<dbReference type="InterPro" id="IPR009351">
    <property type="entry name" value="AlkZ-like"/>
</dbReference>
<gene>
    <name evidence="1" type="ORF">SAMN04324258_0181</name>
</gene>